<dbReference type="OrthoDB" id="9795766at2"/>
<dbReference type="PANTHER" id="PTHR40516">
    <property type="entry name" value="ANTITOXIN CHPS-RELATED"/>
    <property type="match status" value="1"/>
</dbReference>
<keyword evidence="3" id="KW-1185">Reference proteome</keyword>
<dbReference type="AlphaFoldDB" id="S0FWU1"/>
<accession>S0FWU1</accession>
<feature type="domain" description="SpoVT-AbrB" evidence="1">
    <location>
        <begin position="9"/>
        <end position="54"/>
    </location>
</feature>
<dbReference type="Pfam" id="PF04014">
    <property type="entry name" value="MazE_antitoxin"/>
    <property type="match status" value="1"/>
</dbReference>
<dbReference type="PANTHER" id="PTHR40516:SF1">
    <property type="entry name" value="ANTITOXIN CHPS-RELATED"/>
    <property type="match status" value="1"/>
</dbReference>
<gene>
    <name evidence="2" type="ORF">Dpo_13c00070</name>
</gene>
<evidence type="ECO:0000313" key="3">
    <source>
        <dbReference type="Proteomes" id="UP000014216"/>
    </source>
</evidence>
<dbReference type="SMART" id="SM00966">
    <property type="entry name" value="SpoVT_AbrB"/>
    <property type="match status" value="1"/>
</dbReference>
<proteinExistence type="predicted"/>
<dbReference type="InterPro" id="IPR039052">
    <property type="entry name" value="Antitox_PemI-like"/>
</dbReference>
<dbReference type="InterPro" id="IPR037914">
    <property type="entry name" value="SpoVT-AbrB_sf"/>
</dbReference>
<evidence type="ECO:0000313" key="2">
    <source>
        <dbReference type="EMBL" id="EMS77609.1"/>
    </source>
</evidence>
<comment type="caution">
    <text evidence="2">The sequence shown here is derived from an EMBL/GenBank/DDBJ whole genome shotgun (WGS) entry which is preliminary data.</text>
</comment>
<evidence type="ECO:0000259" key="1">
    <source>
        <dbReference type="SMART" id="SM00966"/>
    </source>
</evidence>
<dbReference type="GO" id="GO:0003677">
    <property type="term" value="F:DNA binding"/>
    <property type="evidence" value="ECO:0007669"/>
    <property type="project" value="InterPro"/>
</dbReference>
<dbReference type="GO" id="GO:0097351">
    <property type="term" value="F:toxin sequestering activity"/>
    <property type="evidence" value="ECO:0007669"/>
    <property type="project" value="InterPro"/>
</dbReference>
<dbReference type="Proteomes" id="UP000014216">
    <property type="component" value="Unassembled WGS sequence"/>
</dbReference>
<sequence>MMETVLDIKKWGNSLGVRLPAAIARAARLHIDQRVHMSVEDGAIVIRPEQEADLTLDQRLSRFDPVRHGGETMQTRAIGAEKW</sequence>
<organism evidence="2 3">
    <name type="scientific">Desulfotignum phosphitoxidans DSM 13687</name>
    <dbReference type="NCBI Taxonomy" id="1286635"/>
    <lineage>
        <taxon>Bacteria</taxon>
        <taxon>Pseudomonadati</taxon>
        <taxon>Thermodesulfobacteriota</taxon>
        <taxon>Desulfobacteria</taxon>
        <taxon>Desulfobacterales</taxon>
        <taxon>Desulfobacteraceae</taxon>
        <taxon>Desulfotignum</taxon>
    </lineage>
</organism>
<reference evidence="2 3" key="1">
    <citation type="journal article" date="2013" name="Genome Announc.">
        <title>Draft Genome Sequence of Desulfotignum phosphitoxidans DSM 13687 Strain FiPS-3.</title>
        <authorList>
            <person name="Poehlein A."/>
            <person name="Daniel R."/>
            <person name="Simeonova D.D."/>
        </authorList>
    </citation>
    <scope>NUCLEOTIDE SEQUENCE [LARGE SCALE GENOMIC DNA]</scope>
    <source>
        <strain evidence="2 3">DSM 13687</strain>
    </source>
</reference>
<name>S0FWU1_9BACT</name>
<dbReference type="EMBL" id="APJX01000013">
    <property type="protein sequence ID" value="EMS77609.1"/>
    <property type="molecule type" value="Genomic_DNA"/>
</dbReference>
<dbReference type="SUPFAM" id="SSF89447">
    <property type="entry name" value="AbrB/MazE/MraZ-like"/>
    <property type="match status" value="1"/>
</dbReference>
<dbReference type="InterPro" id="IPR007159">
    <property type="entry name" value="SpoVT-AbrB_dom"/>
</dbReference>
<dbReference type="Gene3D" id="2.10.260.10">
    <property type="match status" value="1"/>
</dbReference>
<protein>
    <submittedName>
        <fullName evidence="2">Transcriptional regulator/antitoxin, MazE</fullName>
    </submittedName>
</protein>